<comment type="caution">
    <text evidence="3">The sequence shown here is derived from an EMBL/GenBank/DDBJ whole genome shotgun (WGS) entry which is preliminary data.</text>
</comment>
<dbReference type="AlphaFoldDB" id="A0A3D9V175"/>
<dbReference type="CDD" id="cd07344">
    <property type="entry name" value="M48_yhfN_like"/>
    <property type="match status" value="1"/>
</dbReference>
<organism evidence="3 4">
    <name type="scientific">Calidifontibacter indicus</name>
    <dbReference type="NCBI Taxonomy" id="419650"/>
    <lineage>
        <taxon>Bacteria</taxon>
        <taxon>Bacillati</taxon>
        <taxon>Actinomycetota</taxon>
        <taxon>Actinomycetes</taxon>
        <taxon>Micrococcales</taxon>
        <taxon>Dermacoccaceae</taxon>
        <taxon>Calidifontibacter</taxon>
    </lineage>
</organism>
<feature type="domain" description="YgjP-like metallopeptidase" evidence="2">
    <location>
        <begin position="90"/>
        <end position="148"/>
    </location>
</feature>
<sequence length="189" mass="20835">MDKTPEVEIVRSAKRRSTLSASLVEGRVVVRVPAAISKSELDRMVPGLVRRVMAKQQRSGPSDEQLMERSLLLSRRYLDGRATPASVRWVGNQNRRWGSCTTTTGQIRLSDRLQKMPQYVIDYVLVHELTHLLHADHGPGFKAMTARYPQGEKAEAFLAGVSFGSGLPPIPLDDLPDEGMPPAAGHAPD</sequence>
<proteinExistence type="predicted"/>
<dbReference type="InterPro" id="IPR002725">
    <property type="entry name" value="YgjP-like_metallopeptidase"/>
</dbReference>
<dbReference type="InterPro" id="IPR053136">
    <property type="entry name" value="UTP_pyrophosphatase-like"/>
</dbReference>
<dbReference type="PANTHER" id="PTHR30399">
    <property type="entry name" value="UNCHARACTERIZED PROTEIN YGJP"/>
    <property type="match status" value="1"/>
</dbReference>
<dbReference type="PANTHER" id="PTHR30399:SF1">
    <property type="entry name" value="UTP PYROPHOSPHATASE"/>
    <property type="match status" value="1"/>
</dbReference>
<gene>
    <name evidence="3" type="ORF">DFJ65_3025</name>
</gene>
<dbReference type="Pfam" id="PF01863">
    <property type="entry name" value="YgjP-like"/>
    <property type="match status" value="1"/>
</dbReference>
<reference evidence="3 4" key="1">
    <citation type="submission" date="2018-08" db="EMBL/GenBank/DDBJ databases">
        <title>Sequencing the genomes of 1000 actinobacteria strains.</title>
        <authorList>
            <person name="Klenk H.-P."/>
        </authorList>
    </citation>
    <scope>NUCLEOTIDE SEQUENCE [LARGE SCALE GENOMIC DNA]</scope>
    <source>
        <strain evidence="3 4">DSM 22967</strain>
    </source>
</reference>
<evidence type="ECO:0000313" key="4">
    <source>
        <dbReference type="Proteomes" id="UP000256253"/>
    </source>
</evidence>
<protein>
    <recommendedName>
        <fullName evidence="2">YgjP-like metallopeptidase domain-containing protein</fullName>
    </recommendedName>
</protein>
<evidence type="ECO:0000313" key="3">
    <source>
        <dbReference type="EMBL" id="REF31934.1"/>
    </source>
</evidence>
<name>A0A3D9V175_9MICO</name>
<dbReference type="Proteomes" id="UP000256253">
    <property type="component" value="Unassembled WGS sequence"/>
</dbReference>
<dbReference type="Gene3D" id="3.30.2010.10">
    <property type="entry name" value="Metalloproteases ('zincins'), catalytic domain"/>
    <property type="match status" value="1"/>
</dbReference>
<dbReference type="RefSeq" id="WP_170144114.1">
    <property type="nucleotide sequence ID" value="NZ_QTUA01000001.1"/>
</dbReference>
<evidence type="ECO:0000256" key="1">
    <source>
        <dbReference type="SAM" id="MobiDB-lite"/>
    </source>
</evidence>
<dbReference type="EMBL" id="QTUA01000001">
    <property type="protein sequence ID" value="REF31934.1"/>
    <property type="molecule type" value="Genomic_DNA"/>
</dbReference>
<feature type="region of interest" description="Disordered" evidence="1">
    <location>
        <begin position="170"/>
        <end position="189"/>
    </location>
</feature>
<accession>A0A3D9V175</accession>
<keyword evidence="4" id="KW-1185">Reference proteome</keyword>
<evidence type="ECO:0000259" key="2">
    <source>
        <dbReference type="Pfam" id="PF01863"/>
    </source>
</evidence>